<keyword evidence="3" id="KW-1185">Reference proteome</keyword>
<proteinExistence type="predicted"/>
<dbReference type="Proteomes" id="UP000585474">
    <property type="component" value="Unassembled WGS sequence"/>
</dbReference>
<sequence length="101" mass="10954">MISIWICESDVSTLKAMEDNPMAVPYSSSMAENFNAQPVSSKINDISTEQEIQILKQMAQGSAHDSAAENSGPWGSSKEERPTSKGQSLDNYNWSGEGAKP</sequence>
<reference evidence="2 3" key="1">
    <citation type="submission" date="2019-07" db="EMBL/GenBank/DDBJ databases">
        <title>De Novo Assembly of kiwifruit Actinidia rufa.</title>
        <authorList>
            <person name="Sugita-Konishi S."/>
            <person name="Sato K."/>
            <person name="Mori E."/>
            <person name="Abe Y."/>
            <person name="Kisaki G."/>
            <person name="Hamano K."/>
            <person name="Suezawa K."/>
            <person name="Otani M."/>
            <person name="Fukuda T."/>
            <person name="Manabe T."/>
            <person name="Gomi K."/>
            <person name="Tabuchi M."/>
            <person name="Akimitsu K."/>
            <person name="Kataoka I."/>
        </authorList>
    </citation>
    <scope>NUCLEOTIDE SEQUENCE [LARGE SCALE GENOMIC DNA]</scope>
    <source>
        <strain evidence="3">cv. Fuchu</strain>
    </source>
</reference>
<feature type="compositionally biased region" description="Polar residues" evidence="1">
    <location>
        <begin position="84"/>
        <end position="94"/>
    </location>
</feature>
<dbReference type="AlphaFoldDB" id="A0A7J0EMM1"/>
<evidence type="ECO:0000313" key="3">
    <source>
        <dbReference type="Proteomes" id="UP000585474"/>
    </source>
</evidence>
<protein>
    <submittedName>
        <fullName evidence="2">Uncharacterized protein</fullName>
    </submittedName>
</protein>
<accession>A0A7J0EMM1</accession>
<comment type="caution">
    <text evidence="2">The sequence shown here is derived from an EMBL/GenBank/DDBJ whole genome shotgun (WGS) entry which is preliminary data.</text>
</comment>
<feature type="region of interest" description="Disordered" evidence="1">
    <location>
        <begin position="57"/>
        <end position="101"/>
    </location>
</feature>
<evidence type="ECO:0000313" key="2">
    <source>
        <dbReference type="EMBL" id="GFY87734.1"/>
    </source>
</evidence>
<dbReference type="EMBL" id="BJWL01000005">
    <property type="protein sequence ID" value="GFY87734.1"/>
    <property type="molecule type" value="Genomic_DNA"/>
</dbReference>
<organism evidence="2 3">
    <name type="scientific">Actinidia rufa</name>
    <dbReference type="NCBI Taxonomy" id="165716"/>
    <lineage>
        <taxon>Eukaryota</taxon>
        <taxon>Viridiplantae</taxon>
        <taxon>Streptophyta</taxon>
        <taxon>Embryophyta</taxon>
        <taxon>Tracheophyta</taxon>
        <taxon>Spermatophyta</taxon>
        <taxon>Magnoliopsida</taxon>
        <taxon>eudicotyledons</taxon>
        <taxon>Gunneridae</taxon>
        <taxon>Pentapetalae</taxon>
        <taxon>asterids</taxon>
        <taxon>Ericales</taxon>
        <taxon>Actinidiaceae</taxon>
        <taxon>Actinidia</taxon>
    </lineage>
</organism>
<evidence type="ECO:0000256" key="1">
    <source>
        <dbReference type="SAM" id="MobiDB-lite"/>
    </source>
</evidence>
<gene>
    <name evidence="2" type="ORF">Acr_05g0013730</name>
</gene>
<name>A0A7J0EMM1_9ERIC</name>